<dbReference type="InterPro" id="IPR000014">
    <property type="entry name" value="PAS"/>
</dbReference>
<dbReference type="AlphaFoldDB" id="S0FW67"/>
<organism evidence="1 2">
    <name type="scientific">Desulfotignum phosphitoxidans DSM 13687</name>
    <dbReference type="NCBI Taxonomy" id="1286635"/>
    <lineage>
        <taxon>Bacteria</taxon>
        <taxon>Pseudomonadati</taxon>
        <taxon>Thermodesulfobacteriota</taxon>
        <taxon>Desulfobacteria</taxon>
        <taxon>Desulfobacterales</taxon>
        <taxon>Desulfobacteraceae</taxon>
        <taxon>Desulfotignum</taxon>
    </lineage>
</organism>
<accession>S0FW67</accession>
<dbReference type="EMBL" id="APJX01000006">
    <property type="protein sequence ID" value="EMS78975.1"/>
    <property type="molecule type" value="Genomic_DNA"/>
</dbReference>
<dbReference type="Proteomes" id="UP000014216">
    <property type="component" value="Unassembled WGS sequence"/>
</dbReference>
<proteinExistence type="predicted"/>
<keyword evidence="2" id="KW-1185">Reference proteome</keyword>
<dbReference type="CDD" id="cd00130">
    <property type="entry name" value="PAS"/>
    <property type="match status" value="1"/>
</dbReference>
<evidence type="ECO:0000313" key="1">
    <source>
        <dbReference type="EMBL" id="EMS78975.1"/>
    </source>
</evidence>
<dbReference type="RefSeq" id="WP_006966815.1">
    <property type="nucleotide sequence ID" value="NZ_APJX01000006.1"/>
</dbReference>
<name>S0FW67_9BACT</name>
<evidence type="ECO:0008006" key="3">
    <source>
        <dbReference type="Google" id="ProtNLM"/>
    </source>
</evidence>
<dbReference type="InterPro" id="IPR035965">
    <property type="entry name" value="PAS-like_dom_sf"/>
</dbReference>
<protein>
    <recommendedName>
        <fullName evidence="3">PAS domain-containing protein</fullName>
    </recommendedName>
</protein>
<sequence>MKWETREQAAYGYVTRQSQDLFFVLSGDGRILAANESARSFTGFSEKINEQIARDIGIKGFLMKPIVISQLACMVRSALDGSST</sequence>
<dbReference type="SUPFAM" id="SSF55785">
    <property type="entry name" value="PYP-like sensor domain (PAS domain)"/>
    <property type="match status" value="1"/>
</dbReference>
<reference evidence="1 2" key="1">
    <citation type="journal article" date="2013" name="Genome Announc.">
        <title>Draft Genome Sequence of Desulfotignum phosphitoxidans DSM 13687 Strain FiPS-3.</title>
        <authorList>
            <person name="Poehlein A."/>
            <person name="Daniel R."/>
            <person name="Simeonova D.D."/>
        </authorList>
    </citation>
    <scope>NUCLEOTIDE SEQUENCE [LARGE SCALE GENOMIC DNA]</scope>
    <source>
        <strain evidence="1 2">DSM 13687</strain>
    </source>
</reference>
<evidence type="ECO:0000313" key="2">
    <source>
        <dbReference type="Proteomes" id="UP000014216"/>
    </source>
</evidence>
<comment type="caution">
    <text evidence="1">The sequence shown here is derived from an EMBL/GenBank/DDBJ whole genome shotgun (WGS) entry which is preliminary data.</text>
</comment>
<gene>
    <name evidence="1" type="ORF">Dpo_6c01740</name>
</gene>